<keyword evidence="5 10" id="KW-0489">Methyltransferase</keyword>
<dbReference type="GO" id="GO:0070475">
    <property type="term" value="P:rRNA base methylation"/>
    <property type="evidence" value="ECO:0007669"/>
    <property type="project" value="TreeGrafter"/>
</dbReference>
<evidence type="ECO:0000256" key="6">
    <source>
        <dbReference type="ARBA" id="ARBA00022679"/>
    </source>
</evidence>
<keyword evidence="13" id="KW-1185">Reference proteome</keyword>
<dbReference type="NCBIfam" id="NF008695">
    <property type="entry name" value="PRK11713.3-3"/>
    <property type="match status" value="1"/>
</dbReference>
<evidence type="ECO:0000256" key="5">
    <source>
        <dbReference type="ARBA" id="ARBA00022603"/>
    </source>
</evidence>
<keyword evidence="3 10" id="KW-0963">Cytoplasm</keyword>
<dbReference type="InterPro" id="IPR029028">
    <property type="entry name" value="Alpha/beta_knot_MTases"/>
</dbReference>
<dbReference type="NCBIfam" id="TIGR00046">
    <property type="entry name" value="RsmE family RNA methyltransferase"/>
    <property type="match status" value="1"/>
</dbReference>
<comment type="similarity">
    <text evidence="2 10">Belongs to the RNA methyltransferase RsmE family.</text>
</comment>
<comment type="subcellular location">
    <subcellularLocation>
        <location evidence="1 10">Cytoplasm</location>
    </subcellularLocation>
</comment>
<comment type="function">
    <text evidence="8 10">Specifically methylates the N3 position of the uracil ring of uridine 1498 (m3U1498) in 16S rRNA. Acts on the fully assembled 30S ribosomal subunit.</text>
</comment>
<evidence type="ECO:0000256" key="1">
    <source>
        <dbReference type="ARBA" id="ARBA00004496"/>
    </source>
</evidence>
<gene>
    <name evidence="12" type="ORF">M947_06165</name>
</gene>
<dbReference type="PATRIC" id="fig|1172190.3.peg.1196"/>
<feature type="domain" description="Ribosomal RNA small subunit methyltransferase E methyltransferase" evidence="11">
    <location>
        <begin position="76"/>
        <end position="220"/>
    </location>
</feature>
<dbReference type="GO" id="GO:0005737">
    <property type="term" value="C:cytoplasm"/>
    <property type="evidence" value="ECO:0007669"/>
    <property type="project" value="UniProtKB-SubCell"/>
</dbReference>
<dbReference type="Gene3D" id="3.40.1280.10">
    <property type="match status" value="1"/>
</dbReference>
<evidence type="ECO:0000256" key="7">
    <source>
        <dbReference type="ARBA" id="ARBA00022691"/>
    </source>
</evidence>
<evidence type="ECO:0000256" key="10">
    <source>
        <dbReference type="PIRNR" id="PIRNR015601"/>
    </source>
</evidence>
<dbReference type="eggNOG" id="COG1385">
    <property type="taxonomic scope" value="Bacteria"/>
</dbReference>
<keyword evidence="6 10" id="KW-0808">Transferase</keyword>
<evidence type="ECO:0000256" key="9">
    <source>
        <dbReference type="ARBA" id="ARBA00047944"/>
    </source>
</evidence>
<reference evidence="12 13" key="1">
    <citation type="submission" date="2013-07" db="EMBL/GenBank/DDBJ databases">
        <title>Sulfurimonas hongkongensis AST-10 Genome Sequencing.</title>
        <authorList>
            <person name="Cai L."/>
            <person name="Zhang T."/>
        </authorList>
    </citation>
    <scope>NUCLEOTIDE SEQUENCE [LARGE SCALE GENOMIC DNA]</scope>
    <source>
        <strain evidence="12 13">AST-10</strain>
    </source>
</reference>
<keyword evidence="7 10" id="KW-0949">S-adenosyl-L-methionine</keyword>
<dbReference type="InterPro" id="IPR046886">
    <property type="entry name" value="RsmE_MTase_dom"/>
</dbReference>
<organism evidence="12 13">
    <name type="scientific">Sulfurimonas hongkongensis</name>
    <dbReference type="NCBI Taxonomy" id="1172190"/>
    <lineage>
        <taxon>Bacteria</taxon>
        <taxon>Pseudomonadati</taxon>
        <taxon>Campylobacterota</taxon>
        <taxon>Epsilonproteobacteria</taxon>
        <taxon>Campylobacterales</taxon>
        <taxon>Sulfurimonadaceae</taxon>
        <taxon>Sulfurimonas</taxon>
    </lineage>
</organism>
<evidence type="ECO:0000256" key="2">
    <source>
        <dbReference type="ARBA" id="ARBA00005528"/>
    </source>
</evidence>
<sequence>MKFVLCDEASKDIITIKGELYKYLIKVRRHKLDDEVDLRAKDNLSMLYKYKISSLDAKSLELTLVSSQMLEVKSKNYLHVAWCVIDVKSIEKVLPMLNELGVSRVSFVYCDRSQRNIKLDFVRFERILIASMQQCGRSDMMELDEYKNIKEFLHEFSDVVVFDFCKNPLAFDADFKRVLIGCEGGFSQNEREMLLSQKSFMLDTPMVLRSESAVVAISSKMLL</sequence>
<evidence type="ECO:0000256" key="8">
    <source>
        <dbReference type="ARBA" id="ARBA00025699"/>
    </source>
</evidence>
<name>T0KRB6_9BACT</name>
<dbReference type="STRING" id="1172190.M947_06165"/>
<comment type="caution">
    <text evidence="12">The sequence shown here is derived from an EMBL/GenBank/DDBJ whole genome shotgun (WGS) entry which is preliminary data.</text>
</comment>
<accession>T0KRB6</accession>
<dbReference type="GO" id="GO:0070042">
    <property type="term" value="F:rRNA (uridine-N3-)-methyltransferase activity"/>
    <property type="evidence" value="ECO:0007669"/>
    <property type="project" value="TreeGrafter"/>
</dbReference>
<dbReference type="AlphaFoldDB" id="T0KRB6"/>
<dbReference type="Proteomes" id="UP000015520">
    <property type="component" value="Unassembled WGS sequence"/>
</dbReference>
<dbReference type="EC" id="2.1.1.193" evidence="10"/>
<keyword evidence="4 10" id="KW-0698">rRNA processing</keyword>
<dbReference type="EMBL" id="AUPZ01000007">
    <property type="protein sequence ID" value="EQB39574.1"/>
    <property type="molecule type" value="Genomic_DNA"/>
</dbReference>
<dbReference type="PANTHER" id="PTHR30027">
    <property type="entry name" value="RIBOSOMAL RNA SMALL SUBUNIT METHYLTRANSFERASE E"/>
    <property type="match status" value="1"/>
</dbReference>
<comment type="catalytic activity">
    <reaction evidence="9 10">
        <text>uridine(1498) in 16S rRNA + S-adenosyl-L-methionine = N(3)-methyluridine(1498) in 16S rRNA + S-adenosyl-L-homocysteine + H(+)</text>
        <dbReference type="Rhea" id="RHEA:42920"/>
        <dbReference type="Rhea" id="RHEA-COMP:10283"/>
        <dbReference type="Rhea" id="RHEA-COMP:10284"/>
        <dbReference type="ChEBI" id="CHEBI:15378"/>
        <dbReference type="ChEBI" id="CHEBI:57856"/>
        <dbReference type="ChEBI" id="CHEBI:59789"/>
        <dbReference type="ChEBI" id="CHEBI:65315"/>
        <dbReference type="ChEBI" id="CHEBI:74502"/>
        <dbReference type="EC" id="2.1.1.193"/>
    </reaction>
</comment>
<proteinExistence type="inferred from homology"/>
<evidence type="ECO:0000313" key="12">
    <source>
        <dbReference type="EMBL" id="EQB39574.1"/>
    </source>
</evidence>
<evidence type="ECO:0000256" key="4">
    <source>
        <dbReference type="ARBA" id="ARBA00022552"/>
    </source>
</evidence>
<protein>
    <recommendedName>
        <fullName evidence="10">Ribosomal RNA small subunit methyltransferase E</fullName>
        <ecNumber evidence="10">2.1.1.193</ecNumber>
    </recommendedName>
</protein>
<dbReference type="Pfam" id="PF04452">
    <property type="entry name" value="Methyltrans_RNA"/>
    <property type="match status" value="1"/>
</dbReference>
<evidence type="ECO:0000259" key="11">
    <source>
        <dbReference type="Pfam" id="PF04452"/>
    </source>
</evidence>
<dbReference type="PIRSF" id="PIRSF015601">
    <property type="entry name" value="MTase_slr0722"/>
    <property type="match status" value="1"/>
</dbReference>
<evidence type="ECO:0000313" key="13">
    <source>
        <dbReference type="Proteomes" id="UP000015520"/>
    </source>
</evidence>
<dbReference type="SUPFAM" id="SSF75217">
    <property type="entry name" value="alpha/beta knot"/>
    <property type="match status" value="1"/>
</dbReference>
<evidence type="ECO:0000256" key="3">
    <source>
        <dbReference type="ARBA" id="ARBA00022490"/>
    </source>
</evidence>
<dbReference type="InterPro" id="IPR029026">
    <property type="entry name" value="tRNA_m1G_MTases_N"/>
</dbReference>
<dbReference type="PANTHER" id="PTHR30027:SF3">
    <property type="entry name" value="16S RRNA (URACIL(1498)-N(3))-METHYLTRANSFERASE"/>
    <property type="match status" value="1"/>
</dbReference>
<dbReference type="InterPro" id="IPR006700">
    <property type="entry name" value="RsmE"/>
</dbReference>